<evidence type="ECO:0000313" key="1">
    <source>
        <dbReference type="EMBL" id="KAJ1139138.1"/>
    </source>
</evidence>
<evidence type="ECO:0000313" key="2">
    <source>
        <dbReference type="Proteomes" id="UP001066276"/>
    </source>
</evidence>
<name>A0AAV7QL75_PLEWA</name>
<dbReference type="EMBL" id="JANPWB010000010">
    <property type="protein sequence ID" value="KAJ1139138.1"/>
    <property type="molecule type" value="Genomic_DNA"/>
</dbReference>
<gene>
    <name evidence="1" type="ORF">NDU88_005515</name>
</gene>
<comment type="caution">
    <text evidence="1">The sequence shown here is derived from an EMBL/GenBank/DDBJ whole genome shotgun (WGS) entry which is preliminary data.</text>
</comment>
<dbReference type="Proteomes" id="UP001066276">
    <property type="component" value="Chromosome 6"/>
</dbReference>
<accession>A0AAV7QL75</accession>
<protein>
    <submittedName>
        <fullName evidence="1">Uncharacterized protein</fullName>
    </submittedName>
</protein>
<proteinExistence type="predicted"/>
<organism evidence="1 2">
    <name type="scientific">Pleurodeles waltl</name>
    <name type="common">Iberian ribbed newt</name>
    <dbReference type="NCBI Taxonomy" id="8319"/>
    <lineage>
        <taxon>Eukaryota</taxon>
        <taxon>Metazoa</taxon>
        <taxon>Chordata</taxon>
        <taxon>Craniata</taxon>
        <taxon>Vertebrata</taxon>
        <taxon>Euteleostomi</taxon>
        <taxon>Amphibia</taxon>
        <taxon>Batrachia</taxon>
        <taxon>Caudata</taxon>
        <taxon>Salamandroidea</taxon>
        <taxon>Salamandridae</taxon>
        <taxon>Pleurodelinae</taxon>
        <taxon>Pleurodeles</taxon>
    </lineage>
</organism>
<reference evidence="1" key="1">
    <citation type="journal article" date="2022" name="bioRxiv">
        <title>Sequencing and chromosome-scale assembly of the giantPleurodeles waltlgenome.</title>
        <authorList>
            <person name="Brown T."/>
            <person name="Elewa A."/>
            <person name="Iarovenko S."/>
            <person name="Subramanian E."/>
            <person name="Araus A.J."/>
            <person name="Petzold A."/>
            <person name="Susuki M."/>
            <person name="Suzuki K.-i.T."/>
            <person name="Hayashi T."/>
            <person name="Toyoda A."/>
            <person name="Oliveira C."/>
            <person name="Osipova E."/>
            <person name="Leigh N.D."/>
            <person name="Simon A."/>
            <person name="Yun M.H."/>
        </authorList>
    </citation>
    <scope>NUCLEOTIDE SEQUENCE</scope>
    <source>
        <strain evidence="1">20211129_DDA</strain>
        <tissue evidence="1">Liver</tissue>
    </source>
</reference>
<sequence length="120" mass="13898">MRPLKLRIQEHFRNILKLETKAPLAEHYKTFHHNERSFKFSGIHRITPSPRGAVVSISFNMAATILLHVARCVPPLSRCFRNREGTPSYENRVAARRRLSDLSQDAPVTLRQNFFCSPSR</sequence>
<keyword evidence="2" id="KW-1185">Reference proteome</keyword>
<dbReference type="AlphaFoldDB" id="A0AAV7QL75"/>